<dbReference type="Proteomes" id="UP000244093">
    <property type="component" value="Unassembled WGS sequence"/>
</dbReference>
<accession>A0A2R7Y6W7</accession>
<proteinExistence type="predicted"/>
<gene>
    <name evidence="1" type="ORF">B7O98_01975</name>
</gene>
<evidence type="ECO:0000313" key="2">
    <source>
        <dbReference type="Proteomes" id="UP000244093"/>
    </source>
</evidence>
<dbReference type="AlphaFoldDB" id="A0A2R7Y6W7"/>
<evidence type="ECO:0000313" key="1">
    <source>
        <dbReference type="EMBL" id="PUA33226.1"/>
    </source>
</evidence>
<protein>
    <recommendedName>
        <fullName evidence="3">CARDB domain-containing protein</fullName>
    </recommendedName>
</protein>
<evidence type="ECO:0008006" key="3">
    <source>
        <dbReference type="Google" id="ProtNLM"/>
    </source>
</evidence>
<organism evidence="1 2">
    <name type="scientific">Zestosphaera tikiterensis</name>
    <dbReference type="NCBI Taxonomy" id="1973259"/>
    <lineage>
        <taxon>Archaea</taxon>
        <taxon>Thermoproteota</taxon>
        <taxon>Thermoprotei</taxon>
        <taxon>Desulfurococcales</taxon>
        <taxon>Desulfurococcaceae</taxon>
        <taxon>Zestosphaera</taxon>
    </lineage>
</organism>
<comment type="caution">
    <text evidence="1">The sequence shown here is derived from an EMBL/GenBank/DDBJ whole genome shotgun (WGS) entry which is preliminary data.</text>
</comment>
<reference evidence="1 2" key="1">
    <citation type="journal article" date="2018" name="Syst. Appl. Microbiol.">
        <title>A new symbiotic nanoarchaeote (Candidatus Nanoclepta minutus) and its host (Zestosphaera tikiterensis gen. nov., sp. nov.) from a New Zealand hot spring.</title>
        <authorList>
            <person name="St John E."/>
            <person name="Liu Y."/>
            <person name="Podar M."/>
            <person name="Stott M.B."/>
            <person name="Meneghin J."/>
            <person name="Chen Z."/>
            <person name="Lagutin K."/>
            <person name="Mitchell K."/>
            <person name="Reysenbach A.L."/>
        </authorList>
    </citation>
    <scope>NUCLEOTIDE SEQUENCE [LARGE SCALE GENOMIC DNA]</scope>
    <source>
        <strain evidence="1">NZ3</strain>
    </source>
</reference>
<dbReference type="EMBL" id="NBVN01000002">
    <property type="protein sequence ID" value="PUA33226.1"/>
    <property type="molecule type" value="Genomic_DNA"/>
</dbReference>
<name>A0A2R7Y6W7_9CREN</name>
<sequence>MWIWVNEFTSRSLARHVSFEESLNIEAVKLSKGSGGMYNVSVYVRNIGSVETTIVAVYILDTYGNLIDLNTSLQVTLPPGKVTCSETYGCVTLSNVKLNPGYAYVLRVVSSRGFRSDYLFTAS</sequence>